<keyword evidence="1" id="KW-0732">Signal</keyword>
<comment type="caution">
    <text evidence="2">The sequence shown here is derived from an EMBL/GenBank/DDBJ whole genome shotgun (WGS) entry which is preliminary data.</text>
</comment>
<sequence>MKIFKIIISLIIGVLATPLKAQTTHLQETINQAKVLYTQLCTQEKNPLFTVDGIILKHSEEVLSIINAQDIEQMNVLKDNQAKDKYGDKAVNGVIEITLKKSAKKKYKKLLKENISDSKLNTNDYKISISGSISDERNQPVPKVVISNLTKREAYYSDSLGIYKINVAVNDYISFSKEKFETQKLKITNQTPSNIILKIQTASSKIKIKKPIIYLYPTEKTDISLSFNFNGKLLTTFPKYQDKWELTVYPDGKIFDKKTNRFYNSLFWDGIQNFPDEHYNYKTGFSVEKNNLVLFLTEKLETLGLNTFETNDFIQFWLPHLEQNKTNFIHFYVNSDYDIISKNTITPKPDTSIRVFMEFYGIDRSIEISEQHLPKIERKGFTLVEWGGSDVSEPVNKLKKLKL</sequence>
<feature type="signal peptide" evidence="1">
    <location>
        <begin position="1"/>
        <end position="21"/>
    </location>
</feature>
<reference evidence="2 3" key="1">
    <citation type="submission" date="2020-06" db="EMBL/GenBank/DDBJ databases">
        <authorList>
            <person name="Criscuolo A."/>
        </authorList>
    </citation>
    <scope>NUCLEOTIDE SEQUENCE [LARGE SCALE GENOMIC DNA]</scope>
    <source>
        <strain evidence="3">CIP 110025</strain>
    </source>
</reference>
<name>A0A6V6Z4C9_9FLAO</name>
<dbReference type="EMBL" id="CAIJDO010000175">
    <property type="protein sequence ID" value="CAD0006603.1"/>
    <property type="molecule type" value="Genomic_DNA"/>
</dbReference>
<dbReference type="AlphaFoldDB" id="A0A6V6Z4C9"/>
<dbReference type="RefSeq" id="WP_051872844.1">
    <property type="nucleotide sequence ID" value="NZ_CAIJDO010000175.1"/>
</dbReference>
<evidence type="ECO:0000256" key="1">
    <source>
        <dbReference type="SAM" id="SignalP"/>
    </source>
</evidence>
<gene>
    <name evidence="2" type="ORF">FLACHUCJ7_02939</name>
</gene>
<proteinExistence type="predicted"/>
<dbReference type="Gene3D" id="2.170.130.10">
    <property type="entry name" value="TonB-dependent receptor, plug domain"/>
    <property type="match status" value="1"/>
</dbReference>
<organism evidence="2 3">
    <name type="scientific">Flavobacterium chungangense</name>
    <dbReference type="NCBI Taxonomy" id="554283"/>
    <lineage>
        <taxon>Bacteria</taxon>
        <taxon>Pseudomonadati</taxon>
        <taxon>Bacteroidota</taxon>
        <taxon>Flavobacteriia</taxon>
        <taxon>Flavobacteriales</taxon>
        <taxon>Flavobacteriaceae</taxon>
        <taxon>Flavobacterium</taxon>
    </lineage>
</organism>
<dbReference type="InterPro" id="IPR037066">
    <property type="entry name" value="Plug_dom_sf"/>
</dbReference>
<evidence type="ECO:0000313" key="2">
    <source>
        <dbReference type="EMBL" id="CAD0006603.1"/>
    </source>
</evidence>
<feature type="chain" id="PRO_5028188771" evidence="1">
    <location>
        <begin position="22"/>
        <end position="403"/>
    </location>
</feature>
<protein>
    <submittedName>
        <fullName evidence="2">Uncharacterized protein</fullName>
    </submittedName>
</protein>
<dbReference type="Proteomes" id="UP000556700">
    <property type="component" value="Unassembled WGS sequence"/>
</dbReference>
<accession>A0A6V6Z4C9</accession>
<evidence type="ECO:0000313" key="3">
    <source>
        <dbReference type="Proteomes" id="UP000556700"/>
    </source>
</evidence>
<dbReference type="SUPFAM" id="SSF56935">
    <property type="entry name" value="Porins"/>
    <property type="match status" value="1"/>
</dbReference>
<keyword evidence="3" id="KW-1185">Reference proteome</keyword>